<evidence type="ECO:0000256" key="5">
    <source>
        <dbReference type="ARBA" id="ARBA00022946"/>
    </source>
</evidence>
<keyword evidence="7 9" id="KW-0406">Ion transport</keyword>
<dbReference type="AlphaFoldDB" id="M1VC54"/>
<dbReference type="OrthoDB" id="10251508at2759"/>
<dbReference type="Gene3D" id="1.20.58.340">
    <property type="entry name" value="Magnesium transport protein CorA, transmembrane region"/>
    <property type="match status" value="1"/>
</dbReference>
<keyword evidence="9" id="KW-0999">Mitochondrion inner membrane</keyword>
<dbReference type="Pfam" id="PF22099">
    <property type="entry name" value="MRS2-like"/>
    <property type="match status" value="1"/>
</dbReference>
<evidence type="ECO:0000256" key="4">
    <source>
        <dbReference type="ARBA" id="ARBA00022842"/>
    </source>
</evidence>
<keyword evidence="6 9" id="KW-1133">Transmembrane helix</keyword>
<comment type="subcellular location">
    <subcellularLocation>
        <location evidence="1">Membrane</location>
        <topology evidence="1">Multi-pass membrane protein</topology>
    </subcellularLocation>
    <subcellularLocation>
        <location evidence="9">Mitochondrion inner membrane</location>
        <topology evidence="9">Multi-pass membrane protein</topology>
    </subcellularLocation>
</comment>
<feature type="transmembrane region" description="Helical" evidence="9">
    <location>
        <begin position="456"/>
        <end position="475"/>
    </location>
</feature>
<proteinExistence type="inferred from homology"/>
<dbReference type="InterPro" id="IPR039204">
    <property type="entry name" value="MRS2-like"/>
</dbReference>
<dbReference type="EMBL" id="AP006491">
    <property type="protein sequence ID" value="BAM80057.1"/>
    <property type="molecule type" value="Genomic_DNA"/>
</dbReference>
<feature type="compositionally biased region" description="Low complexity" evidence="10">
    <location>
        <begin position="44"/>
        <end position="55"/>
    </location>
</feature>
<keyword evidence="4 9" id="KW-0460">Magnesium</keyword>
<dbReference type="CDD" id="cd12823">
    <property type="entry name" value="Mrs2_Mfm1p-like"/>
    <property type="match status" value="1"/>
</dbReference>
<dbReference type="GO" id="GO:0015095">
    <property type="term" value="F:magnesium ion transmembrane transporter activity"/>
    <property type="evidence" value="ECO:0007669"/>
    <property type="project" value="TreeGrafter"/>
</dbReference>
<dbReference type="HOGENOM" id="CLU_508422_0_0_1"/>
<feature type="region of interest" description="Disordered" evidence="10">
    <location>
        <begin position="209"/>
        <end position="235"/>
    </location>
</feature>
<keyword evidence="5" id="KW-0809">Transit peptide</keyword>
<keyword evidence="9" id="KW-0496">Mitochondrion</keyword>
<name>M1VC54_CYAM1</name>
<dbReference type="PANTHER" id="PTHR13890">
    <property type="entry name" value="RNA SPLICING PROTEIN MRS2, MITOCHONDRIAL"/>
    <property type="match status" value="1"/>
</dbReference>
<keyword evidence="8 9" id="KW-0472">Membrane</keyword>
<feature type="compositionally biased region" description="Basic residues" evidence="10">
    <location>
        <begin position="222"/>
        <end position="234"/>
    </location>
</feature>
<dbReference type="Gene3D" id="2.40.128.330">
    <property type="match status" value="1"/>
</dbReference>
<feature type="transmembrane region" description="Helical" evidence="9">
    <location>
        <begin position="495"/>
        <end position="520"/>
    </location>
</feature>
<dbReference type="GeneID" id="16993725"/>
<evidence type="ECO:0000256" key="6">
    <source>
        <dbReference type="ARBA" id="ARBA00022989"/>
    </source>
</evidence>
<dbReference type="GO" id="GO:0005743">
    <property type="term" value="C:mitochondrial inner membrane"/>
    <property type="evidence" value="ECO:0007669"/>
    <property type="project" value="UniProtKB-SubCell"/>
</dbReference>
<evidence type="ECO:0000256" key="3">
    <source>
        <dbReference type="ARBA" id="ARBA00022692"/>
    </source>
</evidence>
<evidence type="ECO:0000313" key="12">
    <source>
        <dbReference type="Proteomes" id="UP000007014"/>
    </source>
</evidence>
<protein>
    <recommendedName>
        <fullName evidence="9">Magnesium transporter</fullName>
    </recommendedName>
</protein>
<feature type="region of interest" description="Disordered" evidence="10">
    <location>
        <begin position="1"/>
        <end position="99"/>
    </location>
</feature>
<evidence type="ECO:0000256" key="1">
    <source>
        <dbReference type="ARBA" id="ARBA00004141"/>
    </source>
</evidence>
<dbReference type="Proteomes" id="UP000007014">
    <property type="component" value="Chromosome 9"/>
</dbReference>
<keyword evidence="12" id="KW-1185">Reference proteome</keyword>
<reference evidence="11 12" key="2">
    <citation type="journal article" date="2007" name="BMC Biol.">
        <title>A 100%-complete sequence reveals unusually simple genomic features in the hot-spring red alga Cyanidioschyzon merolae.</title>
        <authorList>
            <person name="Nozaki H."/>
            <person name="Takano H."/>
            <person name="Misumi O."/>
            <person name="Terasawa K."/>
            <person name="Matsuzaki M."/>
            <person name="Maruyama S."/>
            <person name="Nishida K."/>
            <person name="Yagisawa F."/>
            <person name="Yoshida Y."/>
            <person name="Fujiwara T."/>
            <person name="Takio S."/>
            <person name="Tamura K."/>
            <person name="Chung S.J."/>
            <person name="Nakamura S."/>
            <person name="Kuroiwa H."/>
            <person name="Tanaka K."/>
            <person name="Sato N."/>
            <person name="Kuroiwa T."/>
        </authorList>
    </citation>
    <scope>NUCLEOTIDE SEQUENCE [LARGE SCALE GENOMIC DNA]</scope>
    <source>
        <strain evidence="11 12">10D</strain>
    </source>
</reference>
<accession>M1VC54</accession>
<dbReference type="PANTHER" id="PTHR13890:SF0">
    <property type="entry name" value="MAGNESIUM TRANSPORTER MRS2 HOMOLOG, MITOCHONDRIAL"/>
    <property type="match status" value="1"/>
</dbReference>
<evidence type="ECO:0000256" key="10">
    <source>
        <dbReference type="SAM" id="MobiDB-lite"/>
    </source>
</evidence>
<evidence type="ECO:0000256" key="9">
    <source>
        <dbReference type="RuleBase" id="RU366042"/>
    </source>
</evidence>
<dbReference type="OMA" id="NATTWHP"/>
<dbReference type="RefSeq" id="XP_005536343.1">
    <property type="nucleotide sequence ID" value="XM_005536286.1"/>
</dbReference>
<dbReference type="KEGG" id="cme:CYME_CMI180C"/>
<sequence>MRERLPSPGRSGTPALQSTRGHDSLQRLRVRPASFSQTSSAADVPTSPLVLPPLVGGMQQGVSDFGRASTGRGPLSSDAPPPSNRTVGIGGSEGVQKGDDEGQDGFFIGNNLFLAKGLTTAAALADEQLTGAAPSRLGPSGNGENNPLTLRRTLSCIEIDPFGKAQVRVYTREELIRELRSESVTGNTAVDVVELAFIRGDAREESQMSGALDLAPVTGGNRRTKSSKSKKRTKYGPIQSRDLRLLDPAFSVEPALHVRDHVILAVFDNHIRAAIQSHRLFIFDHESKRARRATEFVVQRLSRVSAEEAVPFEFVALEALLMATCADIEWMMRNVEPLIERELGVLSRDLRRSNIERLRVDERRLSLLLSRARNFEHLLEDILDEDEDMSHMYLTEMRYHPEKYRLPTDHEDVELLLENALQTVQSQVRRLELLDAGINNLEEILEIKLDISQNRIWSFNIFVHLCVATFFLAAIPADFFGMNLQIPPDKDPNVFWPWLLVFGLNMGLAVAFFSLAMLFLKRRRLLFGLFKRHPSD</sequence>
<dbReference type="eggNOG" id="KOG2662">
    <property type="taxonomic scope" value="Eukaryota"/>
</dbReference>
<dbReference type="Gramene" id="CMI180CT">
    <property type="protein sequence ID" value="CMI180CT"/>
    <property type="gene ID" value="CMI180C"/>
</dbReference>
<evidence type="ECO:0000256" key="8">
    <source>
        <dbReference type="ARBA" id="ARBA00023136"/>
    </source>
</evidence>
<gene>
    <name evidence="11" type="ORF">CYME_CMI180C</name>
</gene>
<reference evidence="11 12" key="1">
    <citation type="journal article" date="2004" name="Nature">
        <title>Genome sequence of the ultrasmall unicellular red alga Cyanidioschyzon merolae 10D.</title>
        <authorList>
            <person name="Matsuzaki M."/>
            <person name="Misumi O."/>
            <person name="Shin-i T."/>
            <person name="Maruyama S."/>
            <person name="Takahara M."/>
            <person name="Miyagishima S."/>
            <person name="Mori T."/>
            <person name="Nishida K."/>
            <person name="Yagisawa F."/>
            <person name="Nishida K."/>
            <person name="Yoshida Y."/>
            <person name="Nishimura Y."/>
            <person name="Nakao S."/>
            <person name="Kobayashi T."/>
            <person name="Momoyama Y."/>
            <person name="Higashiyama T."/>
            <person name="Minoda A."/>
            <person name="Sano M."/>
            <person name="Nomoto H."/>
            <person name="Oishi K."/>
            <person name="Hayashi H."/>
            <person name="Ohta F."/>
            <person name="Nishizaka S."/>
            <person name="Haga S."/>
            <person name="Miura S."/>
            <person name="Morishita T."/>
            <person name="Kabeya Y."/>
            <person name="Terasawa K."/>
            <person name="Suzuki Y."/>
            <person name="Ishii Y."/>
            <person name="Asakawa S."/>
            <person name="Takano H."/>
            <person name="Ohta N."/>
            <person name="Kuroiwa H."/>
            <person name="Tanaka K."/>
            <person name="Shimizu N."/>
            <person name="Sugano S."/>
            <person name="Sato N."/>
            <person name="Nozaki H."/>
            <person name="Ogasawara N."/>
            <person name="Kohara Y."/>
            <person name="Kuroiwa T."/>
        </authorList>
    </citation>
    <scope>NUCLEOTIDE SEQUENCE [LARGE SCALE GENOMIC DNA]</scope>
    <source>
        <strain evidence="11 12">10D</strain>
    </source>
</reference>
<keyword evidence="3 9" id="KW-0812">Transmembrane</keyword>
<evidence type="ECO:0000313" key="11">
    <source>
        <dbReference type="EMBL" id="BAM80057.1"/>
    </source>
</evidence>
<organism evidence="11 12">
    <name type="scientific">Cyanidioschyzon merolae (strain NIES-3377 / 10D)</name>
    <name type="common">Unicellular red alga</name>
    <dbReference type="NCBI Taxonomy" id="280699"/>
    <lineage>
        <taxon>Eukaryota</taxon>
        <taxon>Rhodophyta</taxon>
        <taxon>Bangiophyceae</taxon>
        <taxon>Cyanidiales</taxon>
        <taxon>Cyanidiaceae</taxon>
        <taxon>Cyanidioschyzon</taxon>
    </lineage>
</organism>
<comment type="similarity">
    <text evidence="9">Belongs to the CorA metal ion transporter (MIT) (TC 1.A.35) family.</text>
</comment>
<evidence type="ECO:0000256" key="2">
    <source>
        <dbReference type="ARBA" id="ARBA00022448"/>
    </source>
</evidence>
<evidence type="ECO:0000256" key="7">
    <source>
        <dbReference type="ARBA" id="ARBA00023065"/>
    </source>
</evidence>
<keyword evidence="2 9" id="KW-0813">Transport</keyword>